<dbReference type="PANTHER" id="PTHR13593">
    <property type="match status" value="1"/>
</dbReference>
<dbReference type="PANTHER" id="PTHR13593:SF113">
    <property type="entry name" value="SI:DKEY-266F7.9"/>
    <property type="match status" value="1"/>
</dbReference>
<dbReference type="Pfam" id="PF26146">
    <property type="entry name" value="PI-PLC_X"/>
    <property type="match status" value="1"/>
</dbReference>
<dbReference type="AlphaFoldDB" id="A0AB34KKU0"/>
<organism evidence="4 5">
    <name type="scientific">Cladosporium halotolerans</name>
    <dbReference type="NCBI Taxonomy" id="1052096"/>
    <lineage>
        <taxon>Eukaryota</taxon>
        <taxon>Fungi</taxon>
        <taxon>Dikarya</taxon>
        <taxon>Ascomycota</taxon>
        <taxon>Pezizomycotina</taxon>
        <taxon>Dothideomycetes</taxon>
        <taxon>Dothideomycetidae</taxon>
        <taxon>Cladosporiales</taxon>
        <taxon>Cladosporiaceae</taxon>
        <taxon>Cladosporium</taxon>
    </lineage>
</organism>
<dbReference type="InterPro" id="IPR051057">
    <property type="entry name" value="PI-PLC_domain"/>
</dbReference>
<feature type="transmembrane region" description="Helical" evidence="2">
    <location>
        <begin position="371"/>
        <end position="390"/>
    </location>
</feature>
<accession>A0AB34KKU0</accession>
<dbReference type="GO" id="GO:0008081">
    <property type="term" value="F:phosphoric diester hydrolase activity"/>
    <property type="evidence" value="ECO:0007669"/>
    <property type="project" value="InterPro"/>
</dbReference>
<evidence type="ECO:0000313" key="4">
    <source>
        <dbReference type="EMBL" id="KAL1585569.1"/>
    </source>
</evidence>
<evidence type="ECO:0000313" key="5">
    <source>
        <dbReference type="Proteomes" id="UP000803884"/>
    </source>
</evidence>
<dbReference type="GO" id="GO:0006629">
    <property type="term" value="P:lipid metabolic process"/>
    <property type="evidence" value="ECO:0007669"/>
    <property type="project" value="InterPro"/>
</dbReference>
<dbReference type="SUPFAM" id="SSF51695">
    <property type="entry name" value="PLC-like phosphodiesterases"/>
    <property type="match status" value="1"/>
</dbReference>
<name>A0AB34KKU0_9PEZI</name>
<proteinExistence type="predicted"/>
<dbReference type="RefSeq" id="XP_069228675.1">
    <property type="nucleotide sequence ID" value="XM_069374627.1"/>
</dbReference>
<dbReference type="SMART" id="SM00148">
    <property type="entry name" value="PLCXc"/>
    <property type="match status" value="1"/>
</dbReference>
<dbReference type="GeneID" id="96007465"/>
<keyword evidence="2" id="KW-0812">Transmembrane</keyword>
<evidence type="ECO:0000256" key="1">
    <source>
        <dbReference type="SAM" id="MobiDB-lite"/>
    </source>
</evidence>
<dbReference type="InterPro" id="IPR017946">
    <property type="entry name" value="PLC-like_Pdiesterase_TIM-brl"/>
</dbReference>
<protein>
    <recommendedName>
        <fullName evidence="3">Phosphatidylinositol-specific phospholipase C X domain-containing protein</fullName>
    </recommendedName>
</protein>
<keyword evidence="5" id="KW-1185">Reference proteome</keyword>
<comment type="caution">
    <text evidence="4">The sequence shown here is derived from an EMBL/GenBank/DDBJ whole genome shotgun (WGS) entry which is preliminary data.</text>
</comment>
<dbReference type="InterPro" id="IPR000909">
    <property type="entry name" value="PLipase_C_PInositol-sp_X_dom"/>
</dbReference>
<feature type="domain" description="Phosphatidylinositol-specific phospholipase C X" evidence="3">
    <location>
        <begin position="63"/>
        <end position="198"/>
    </location>
</feature>
<dbReference type="Proteomes" id="UP000803884">
    <property type="component" value="Unassembled WGS sequence"/>
</dbReference>
<keyword evidence="2" id="KW-0472">Membrane</keyword>
<evidence type="ECO:0000256" key="2">
    <source>
        <dbReference type="SAM" id="Phobius"/>
    </source>
</evidence>
<reference evidence="4 5" key="1">
    <citation type="journal article" date="2020" name="Microbiol. Resour. Announc.">
        <title>Draft Genome Sequence of a Cladosporium Species Isolated from the Mesophotic Ascidian Didemnum maculosum.</title>
        <authorList>
            <person name="Gioti A."/>
            <person name="Siaperas R."/>
            <person name="Nikolaivits E."/>
            <person name="Le Goff G."/>
            <person name="Ouazzani J."/>
            <person name="Kotoulas G."/>
            <person name="Topakas E."/>
        </authorList>
    </citation>
    <scope>NUCLEOTIDE SEQUENCE [LARGE SCALE GENOMIC DNA]</scope>
    <source>
        <strain evidence="4 5">TM138-S3</strain>
    </source>
</reference>
<gene>
    <name evidence="4" type="ORF">WHR41_06022</name>
</gene>
<dbReference type="EMBL" id="JAAQHG020000018">
    <property type="protein sequence ID" value="KAL1585569.1"/>
    <property type="molecule type" value="Genomic_DNA"/>
</dbReference>
<dbReference type="PROSITE" id="PS50007">
    <property type="entry name" value="PIPLC_X_DOMAIN"/>
    <property type="match status" value="1"/>
</dbReference>
<dbReference type="CDD" id="cd08586">
    <property type="entry name" value="PI-PLCc_BcPLC_like"/>
    <property type="match status" value="1"/>
</dbReference>
<feature type="region of interest" description="Disordered" evidence="1">
    <location>
        <begin position="1"/>
        <end position="38"/>
    </location>
</feature>
<keyword evidence="2" id="KW-1133">Transmembrane helix</keyword>
<sequence>MTEKQPLLDSRNARNEDSEQIAGYQWPGDQASPKHQRSWPFATPPPKITGDSWMSHIPSSTLMSALTIPGTHDSAAYTYSWPFIATQTLSITAQLDAGIRFFDLRCGLVANELEMVHGSALLNLRLSTVLSEMYAWLSTHPGEALIAQIKRDRKPESSTLPFSTAITNLLSATPSRWRTANTTPTLGELRSRIQLFRRFTLPSPRPLAYGIDVTPWPDNPSAPFTISTPHATLTIQDHYSFPSPLPLPSLITQKGLLVSRTLALAASPAAPLEHWFVNFTSAFEFNLYYQIPPREIAAGAYWGFRWEEGVNARLGAWLDGRREELEGGAGGRGRLGVVVMDFPEKGDGGLVGKVLGANFGGRKAVGWGRPWVGFAGFVVVLVLVLVWMFGRGTGGFVTVAYE</sequence>
<evidence type="ECO:0000259" key="3">
    <source>
        <dbReference type="SMART" id="SM00148"/>
    </source>
</evidence>
<dbReference type="Gene3D" id="3.20.20.190">
    <property type="entry name" value="Phosphatidylinositol (PI) phosphodiesterase"/>
    <property type="match status" value="1"/>
</dbReference>